<dbReference type="GO" id="GO:0046166">
    <property type="term" value="P:glyceraldehyde-3-phosphate biosynthetic process"/>
    <property type="evidence" value="ECO:0007669"/>
    <property type="project" value="TreeGrafter"/>
</dbReference>
<dbReference type="GO" id="GO:0019563">
    <property type="term" value="P:glycerol catabolic process"/>
    <property type="evidence" value="ECO:0007669"/>
    <property type="project" value="TreeGrafter"/>
</dbReference>
<comment type="similarity">
    <text evidence="1 3">Belongs to the triosephosphate isomerase family.</text>
</comment>
<dbReference type="EC" id="5.3.1.1" evidence="3"/>
<organism evidence="4 5">
    <name type="scientific">Candidatus Kuenenbacteria bacterium CG2_30_39_24</name>
    <dbReference type="NCBI Taxonomy" id="1805236"/>
    <lineage>
        <taxon>Bacteria</taxon>
        <taxon>Candidatus Kueneniibacteriota</taxon>
    </lineage>
</organism>
<reference evidence="4 5" key="1">
    <citation type="journal article" date="2016" name="Environ. Microbiol.">
        <title>Genomic resolution of a cold subsurface aquifer community provides metabolic insights for novel microbes adapted to high CO concentrations.</title>
        <authorList>
            <person name="Probst A.J."/>
            <person name="Castelle C.J."/>
            <person name="Singh A."/>
            <person name="Brown C.T."/>
            <person name="Anantharaman K."/>
            <person name="Sharon I."/>
            <person name="Hug L.A."/>
            <person name="Burstein D."/>
            <person name="Emerson J.B."/>
            <person name="Thomas B.C."/>
            <person name="Banfield J.F."/>
        </authorList>
    </citation>
    <scope>NUCLEOTIDE SEQUENCE [LARGE SCALE GENOMIC DNA]</scope>
    <source>
        <strain evidence="4">CG2_30_39_24</strain>
    </source>
</reference>
<comment type="catalytic activity">
    <reaction evidence="3">
        <text>D-glyceraldehyde 3-phosphate = dihydroxyacetone phosphate</text>
        <dbReference type="Rhea" id="RHEA:18585"/>
        <dbReference type="ChEBI" id="CHEBI:57642"/>
        <dbReference type="ChEBI" id="CHEBI:59776"/>
        <dbReference type="EC" id="5.3.1.1"/>
    </reaction>
</comment>
<dbReference type="Pfam" id="PF00121">
    <property type="entry name" value="TIM"/>
    <property type="match status" value="1"/>
</dbReference>
<name>A0A1J5F9S5_9BACT</name>
<dbReference type="CDD" id="cd00311">
    <property type="entry name" value="TIM"/>
    <property type="match status" value="1"/>
</dbReference>
<keyword evidence="2 3" id="KW-0413">Isomerase</keyword>
<dbReference type="NCBIfam" id="TIGR00419">
    <property type="entry name" value="tim"/>
    <property type="match status" value="1"/>
</dbReference>
<keyword evidence="3" id="KW-0312">Gluconeogenesis</keyword>
<dbReference type="GO" id="GO:0005829">
    <property type="term" value="C:cytosol"/>
    <property type="evidence" value="ECO:0007669"/>
    <property type="project" value="TreeGrafter"/>
</dbReference>
<comment type="pathway">
    <text evidence="3">Carbohydrate biosynthesis; gluconeogenesis.</text>
</comment>
<dbReference type="GO" id="GO:0006094">
    <property type="term" value="P:gluconeogenesis"/>
    <property type="evidence" value="ECO:0007669"/>
    <property type="project" value="UniProtKB-UniPathway"/>
</dbReference>
<dbReference type="SUPFAM" id="SSF51351">
    <property type="entry name" value="Triosephosphate isomerase (TIM)"/>
    <property type="match status" value="1"/>
</dbReference>
<evidence type="ECO:0000256" key="2">
    <source>
        <dbReference type="ARBA" id="ARBA00023235"/>
    </source>
</evidence>
<dbReference type="PANTHER" id="PTHR21139:SF42">
    <property type="entry name" value="TRIOSEPHOSPHATE ISOMERASE"/>
    <property type="match status" value="1"/>
</dbReference>
<dbReference type="GO" id="GO:0006096">
    <property type="term" value="P:glycolytic process"/>
    <property type="evidence" value="ECO:0007669"/>
    <property type="project" value="UniProtKB-UniRule"/>
</dbReference>
<dbReference type="InterPro" id="IPR035990">
    <property type="entry name" value="TIM_sf"/>
</dbReference>
<comment type="pathway">
    <text evidence="3">Carbohydrate degradation; glycolysis; D-glyceraldehyde 3-phosphate from glycerone phosphate: step 1/1.</text>
</comment>
<keyword evidence="3" id="KW-0324">Glycolysis</keyword>
<sequence>MLNKTKKLVIANWKMKLNHQQSIDLAKQLVRQYKSNDNLEVVICPNFASLQAVGEIIKNSNFKLGAQDVFYHDIGSYTGEISPAVLAELGCGYVLVGHSERRKLGESDDDINRKVQAIVKNDMVPVICVGETFEEFQEHKTDVVIIQQVTKALEDIKLRPGQKLVLAYEPVWVVGSGQAVEHNVVEHIVQIILYTAIDLDPQLADKFTVIYGGSVDAANVNDFIIGNLSTGVIVGTESLKVKSFIDILEKIQ</sequence>
<evidence type="ECO:0000256" key="3">
    <source>
        <dbReference type="RuleBase" id="RU363013"/>
    </source>
</evidence>
<dbReference type="AlphaFoldDB" id="A0A1J5F9S5"/>
<dbReference type="InterPro" id="IPR000652">
    <property type="entry name" value="Triosephosphate_isomerase"/>
</dbReference>
<dbReference type="UniPathway" id="UPA00138"/>
<accession>A0A1J5F9S5</accession>
<comment type="subunit">
    <text evidence="3">Homodimer.</text>
</comment>
<gene>
    <name evidence="4" type="ORF">AUK13_00550</name>
</gene>
<dbReference type="InterPro" id="IPR013785">
    <property type="entry name" value="Aldolase_TIM"/>
</dbReference>
<dbReference type="UniPathway" id="UPA00109">
    <property type="reaction ID" value="UER00189"/>
</dbReference>
<keyword evidence="3" id="KW-0963">Cytoplasm</keyword>
<dbReference type="Proteomes" id="UP000183922">
    <property type="component" value="Unassembled WGS sequence"/>
</dbReference>
<protein>
    <recommendedName>
        <fullName evidence="3">Triosephosphate isomerase</fullName>
        <ecNumber evidence="3">5.3.1.1</ecNumber>
    </recommendedName>
</protein>
<evidence type="ECO:0000313" key="5">
    <source>
        <dbReference type="Proteomes" id="UP000183922"/>
    </source>
</evidence>
<comment type="caution">
    <text evidence="4">The sequence shown here is derived from an EMBL/GenBank/DDBJ whole genome shotgun (WGS) entry which is preliminary data.</text>
</comment>
<dbReference type="Gene3D" id="3.20.20.70">
    <property type="entry name" value="Aldolase class I"/>
    <property type="match status" value="1"/>
</dbReference>
<comment type="subcellular location">
    <subcellularLocation>
        <location evidence="3">Cytoplasm</location>
    </subcellularLocation>
</comment>
<dbReference type="PROSITE" id="PS51440">
    <property type="entry name" value="TIM_2"/>
    <property type="match status" value="1"/>
</dbReference>
<proteinExistence type="inferred from homology"/>
<evidence type="ECO:0000256" key="1">
    <source>
        <dbReference type="ARBA" id="ARBA00007422"/>
    </source>
</evidence>
<dbReference type="GO" id="GO:0004807">
    <property type="term" value="F:triose-phosphate isomerase activity"/>
    <property type="evidence" value="ECO:0007669"/>
    <property type="project" value="UniProtKB-UniRule"/>
</dbReference>
<evidence type="ECO:0000313" key="4">
    <source>
        <dbReference type="EMBL" id="OIP56667.1"/>
    </source>
</evidence>
<dbReference type="PANTHER" id="PTHR21139">
    <property type="entry name" value="TRIOSEPHOSPHATE ISOMERASE"/>
    <property type="match status" value="1"/>
</dbReference>
<dbReference type="STRING" id="1805236.AUK13_00550"/>
<dbReference type="EMBL" id="MNYR01000009">
    <property type="protein sequence ID" value="OIP56667.1"/>
    <property type="molecule type" value="Genomic_DNA"/>
</dbReference>